<proteinExistence type="predicted"/>
<dbReference type="Proteomes" id="UP000678679">
    <property type="component" value="Chromosome 2"/>
</dbReference>
<evidence type="ECO:0000313" key="4">
    <source>
        <dbReference type="EMBL" id="QWG04115.1"/>
    </source>
</evidence>
<dbReference type="InterPro" id="IPR024618">
    <property type="entry name" value="DUF3857"/>
</dbReference>
<dbReference type="KEGG" id="fya:KMW28_24815"/>
<dbReference type="Gene3D" id="2.60.40.3140">
    <property type="match status" value="1"/>
</dbReference>
<sequence>MKKSLLLSLLSLILMSSFCIANTPSGDVIYKKKNTHLTIGFLNGFIHILEKNEEEKQFFDNFEQNSLESIFHSKFEKITQLEASSIVPNNGKTKSVKVKNYSTRDILQRGIFYNDYKATEFTYPQLSKSVIGKMKYTKQIYDAHFIKPFYFQDRYFVENAEYSVTFDKNVKIKPVLLGVEDHNVAFSETKKGNKTTYTWTLSNVEEYKFEKNSPSRSYSSPHILILIESYTHQGKTHQISSGVDDLYRWYSKLVSLIDKEDEKLLQDQLDKIISGTSSKEEAKKAVFYWVQKNIKYIAFEDGMEGFIPRSASEVLTKRYGDCKDMANLLYNFYRLMDVNAHLTWIGTRAKPYTYEEMPCTMTDNHMICSITENDTTLFLDATNPFSDYGMPTSMIQGKEALIGKGATYEIKVVPEISAEKNVRIDSAHITLDGTDLKGNYTTQLTGYAKEEYYASTFKSELKNETKGFRDFIDIGKNNVSFSSENVDGFSKGEKVGRINFEFQLPNYCRNVSNRFYINLNLHKLKIGEKLDVEKRIHSYEEEYKRQFSSIVTFDIPEGYELSYLPKGTSKSCSFGSITTEYQIKDQTIVYSRNFTSDYLLLSPSDFAEWNSFVKEVSEINQENIIIKQTKTQ</sequence>
<evidence type="ECO:0000259" key="2">
    <source>
        <dbReference type="Pfam" id="PF01841"/>
    </source>
</evidence>
<dbReference type="Pfam" id="PF12969">
    <property type="entry name" value="DUF3857"/>
    <property type="match status" value="1"/>
</dbReference>
<feature type="chain" id="PRO_5043668017" evidence="1">
    <location>
        <begin position="22"/>
        <end position="632"/>
    </location>
</feature>
<dbReference type="Gene3D" id="3.10.620.30">
    <property type="match status" value="1"/>
</dbReference>
<accession>A0AAX1NCZ6</accession>
<organism evidence="4 5">
    <name type="scientific">Flammeovirga yaeyamensis</name>
    <dbReference type="NCBI Taxonomy" id="367791"/>
    <lineage>
        <taxon>Bacteria</taxon>
        <taxon>Pseudomonadati</taxon>
        <taxon>Bacteroidota</taxon>
        <taxon>Cytophagia</taxon>
        <taxon>Cytophagales</taxon>
        <taxon>Flammeovirgaceae</taxon>
        <taxon>Flammeovirga</taxon>
    </lineage>
</organism>
<dbReference type="EMBL" id="CP076133">
    <property type="protein sequence ID" value="QWG04115.1"/>
    <property type="molecule type" value="Genomic_DNA"/>
</dbReference>
<gene>
    <name evidence="4" type="ORF">KMW28_24815</name>
</gene>
<reference evidence="4 5" key="1">
    <citation type="submission" date="2021-05" db="EMBL/GenBank/DDBJ databases">
        <title>Comparative genomic studies on the polysaccharide-degrading batcterial strains of the Flammeovirga genus.</title>
        <authorList>
            <person name="Zewei F."/>
            <person name="Zheng Z."/>
            <person name="Yu L."/>
            <person name="Ruyue G."/>
            <person name="Yanhong M."/>
            <person name="Yuanyuan C."/>
            <person name="Jingyan G."/>
            <person name="Wenjun H."/>
        </authorList>
    </citation>
    <scope>NUCLEOTIDE SEQUENCE [LARGE SCALE GENOMIC DNA]</scope>
    <source>
        <strain evidence="4 5">NBRC:100898</strain>
    </source>
</reference>
<name>A0AAX1NCZ6_9BACT</name>
<dbReference type="Pfam" id="PF01841">
    <property type="entry name" value="Transglut_core"/>
    <property type="match status" value="1"/>
</dbReference>
<dbReference type="AlphaFoldDB" id="A0AAX1NCZ6"/>
<evidence type="ECO:0000256" key="1">
    <source>
        <dbReference type="SAM" id="SignalP"/>
    </source>
</evidence>
<feature type="domain" description="DUF3857" evidence="3">
    <location>
        <begin position="71"/>
        <end position="205"/>
    </location>
</feature>
<dbReference type="RefSeq" id="WP_169663608.1">
    <property type="nucleotide sequence ID" value="NZ_CP076133.1"/>
</dbReference>
<dbReference type="Gene3D" id="2.60.120.1130">
    <property type="match status" value="1"/>
</dbReference>
<dbReference type="SUPFAM" id="SSF54001">
    <property type="entry name" value="Cysteine proteinases"/>
    <property type="match status" value="1"/>
</dbReference>
<dbReference type="InterPro" id="IPR002931">
    <property type="entry name" value="Transglutaminase-like"/>
</dbReference>
<dbReference type="InterPro" id="IPR038765">
    <property type="entry name" value="Papain-like_cys_pep_sf"/>
</dbReference>
<feature type="signal peptide" evidence="1">
    <location>
        <begin position="1"/>
        <end position="21"/>
    </location>
</feature>
<feature type="domain" description="Transglutaminase-like" evidence="2">
    <location>
        <begin position="270"/>
        <end position="343"/>
    </location>
</feature>
<protein>
    <submittedName>
        <fullName evidence="4">DUF3857 domain-containing protein</fullName>
    </submittedName>
</protein>
<evidence type="ECO:0000259" key="3">
    <source>
        <dbReference type="Pfam" id="PF12969"/>
    </source>
</evidence>
<evidence type="ECO:0000313" key="5">
    <source>
        <dbReference type="Proteomes" id="UP000678679"/>
    </source>
</evidence>
<keyword evidence="1" id="KW-0732">Signal</keyword>
<keyword evidence="5" id="KW-1185">Reference proteome</keyword>